<gene>
    <name evidence="2" type="ORF">M9458_014298</name>
</gene>
<proteinExistence type="predicted"/>
<accession>A0ABD0R1B4</accession>
<keyword evidence="3" id="KW-1185">Reference proteome</keyword>
<dbReference type="AlphaFoldDB" id="A0ABD0R1B4"/>
<feature type="non-terminal residue" evidence="2">
    <location>
        <position position="94"/>
    </location>
</feature>
<evidence type="ECO:0000313" key="3">
    <source>
        <dbReference type="Proteomes" id="UP001529510"/>
    </source>
</evidence>
<feature type="non-terminal residue" evidence="2">
    <location>
        <position position="1"/>
    </location>
</feature>
<evidence type="ECO:0000313" key="2">
    <source>
        <dbReference type="EMBL" id="KAL0191600.1"/>
    </source>
</evidence>
<reference evidence="2 3" key="1">
    <citation type="submission" date="2024-05" db="EMBL/GenBank/DDBJ databases">
        <title>Genome sequencing and assembly of Indian major carp, Cirrhinus mrigala (Hamilton, 1822).</title>
        <authorList>
            <person name="Mohindra V."/>
            <person name="Chowdhury L.M."/>
            <person name="Lal K."/>
            <person name="Jena J.K."/>
        </authorList>
    </citation>
    <scope>NUCLEOTIDE SEQUENCE [LARGE SCALE GENOMIC DNA]</scope>
    <source>
        <strain evidence="2">CM1030</strain>
        <tissue evidence="2">Blood</tissue>
    </source>
</reference>
<dbReference type="EMBL" id="JAMKFB020000006">
    <property type="protein sequence ID" value="KAL0191600.1"/>
    <property type="molecule type" value="Genomic_DNA"/>
</dbReference>
<organism evidence="2 3">
    <name type="scientific">Cirrhinus mrigala</name>
    <name type="common">Mrigala</name>
    <dbReference type="NCBI Taxonomy" id="683832"/>
    <lineage>
        <taxon>Eukaryota</taxon>
        <taxon>Metazoa</taxon>
        <taxon>Chordata</taxon>
        <taxon>Craniata</taxon>
        <taxon>Vertebrata</taxon>
        <taxon>Euteleostomi</taxon>
        <taxon>Actinopterygii</taxon>
        <taxon>Neopterygii</taxon>
        <taxon>Teleostei</taxon>
        <taxon>Ostariophysi</taxon>
        <taxon>Cypriniformes</taxon>
        <taxon>Cyprinidae</taxon>
        <taxon>Labeoninae</taxon>
        <taxon>Labeonini</taxon>
        <taxon>Cirrhinus</taxon>
    </lineage>
</organism>
<evidence type="ECO:0000256" key="1">
    <source>
        <dbReference type="SAM" id="MobiDB-lite"/>
    </source>
</evidence>
<sequence length="94" mass="10376">SNRNSLSFNPKPHPPPEPSPSYCRPPLSSPTNRQPHWPSRAPPRPHRQQATIFHSTISHHALSQHGSHTGLAHAKAQPVQLTAINLQIQPAQSQ</sequence>
<protein>
    <submittedName>
        <fullName evidence="2">Uncharacterized protein</fullName>
    </submittedName>
</protein>
<comment type="caution">
    <text evidence="2">The sequence shown here is derived from an EMBL/GenBank/DDBJ whole genome shotgun (WGS) entry which is preliminary data.</text>
</comment>
<dbReference type="Proteomes" id="UP001529510">
    <property type="component" value="Unassembled WGS sequence"/>
</dbReference>
<name>A0ABD0R1B4_CIRMR</name>
<feature type="region of interest" description="Disordered" evidence="1">
    <location>
        <begin position="1"/>
        <end position="48"/>
    </location>
</feature>